<dbReference type="SMART" id="SM00175">
    <property type="entry name" value="RAB"/>
    <property type="match status" value="1"/>
</dbReference>
<reference evidence="6 7" key="1">
    <citation type="submission" date="2018-03" db="EMBL/GenBank/DDBJ databases">
        <authorList>
            <person name="Fogelqvist J."/>
        </authorList>
    </citation>
    <scope>NUCLEOTIDE SEQUENCE [LARGE SCALE GENOMIC DNA]</scope>
</reference>
<dbReference type="GO" id="GO:0003924">
    <property type="term" value="F:GTPase activity"/>
    <property type="evidence" value="ECO:0007669"/>
    <property type="project" value="InterPro"/>
</dbReference>
<dbReference type="Pfam" id="PF00025">
    <property type="entry name" value="Arf"/>
    <property type="match status" value="1"/>
</dbReference>
<dbReference type="GO" id="GO:0046872">
    <property type="term" value="F:metal ion binding"/>
    <property type="evidence" value="ECO:0007669"/>
    <property type="project" value="UniProtKB-KW"/>
</dbReference>
<evidence type="ECO:0000256" key="1">
    <source>
        <dbReference type="ARBA" id="ARBA00022741"/>
    </source>
</evidence>
<comment type="similarity">
    <text evidence="5">Belongs to the small GTPase superfamily. Arf family.</text>
</comment>
<sequence>MGNVVSWISSFWQLELEMAILGLQNAGKSSLVSLIAGNDADDVIVPTVGYHFERIVKGNVTLKVWDLGGSPRFREMWPRYVRGAHVVVFVVDSANAGEMSIAKQELHAIMSHPRMKHIPVLVMANKSDLPHASAPERVGEQLDLPKLEAHRDVALVSASCKTRENIDSILKFLMEYSE</sequence>
<keyword evidence="2 3" id="KW-0342">GTP-binding</keyword>
<evidence type="ECO:0000313" key="6">
    <source>
        <dbReference type="EMBL" id="SPQ99179.1"/>
    </source>
</evidence>
<gene>
    <name evidence="6" type="ORF">PLBR_LOCUS6394</name>
</gene>
<dbReference type="GO" id="GO:0005525">
    <property type="term" value="F:GTP binding"/>
    <property type="evidence" value="ECO:0007669"/>
    <property type="project" value="UniProtKB-KW"/>
</dbReference>
<dbReference type="SMART" id="SM00177">
    <property type="entry name" value="ARF"/>
    <property type="match status" value="1"/>
</dbReference>
<feature type="binding site" evidence="4">
    <location>
        <position position="47"/>
    </location>
    <ligand>
        <name>Mg(2+)</name>
        <dbReference type="ChEBI" id="CHEBI:18420"/>
    </ligand>
</feature>
<evidence type="ECO:0000313" key="7">
    <source>
        <dbReference type="Proteomes" id="UP000290189"/>
    </source>
</evidence>
<keyword evidence="4" id="KW-0479">Metal-binding</keyword>
<dbReference type="InterPro" id="IPR006689">
    <property type="entry name" value="Small_GTPase_ARF/SAR"/>
</dbReference>
<dbReference type="SUPFAM" id="SSF52540">
    <property type="entry name" value="P-loop containing nucleoside triphosphate hydrolases"/>
    <property type="match status" value="1"/>
</dbReference>
<dbReference type="InterPro" id="IPR005225">
    <property type="entry name" value="Small_GTP-bd"/>
</dbReference>
<dbReference type="EMBL" id="OVEO01000011">
    <property type="protein sequence ID" value="SPQ99179.1"/>
    <property type="molecule type" value="Genomic_DNA"/>
</dbReference>
<evidence type="ECO:0000256" key="5">
    <source>
        <dbReference type="RuleBase" id="RU003925"/>
    </source>
</evidence>
<feature type="binding site" evidence="4">
    <location>
        <position position="29"/>
    </location>
    <ligand>
        <name>Mg(2+)</name>
        <dbReference type="ChEBI" id="CHEBI:18420"/>
    </ligand>
</feature>
<feature type="binding site" evidence="3">
    <location>
        <begin position="125"/>
        <end position="128"/>
    </location>
    <ligand>
        <name>GTP</name>
        <dbReference type="ChEBI" id="CHEBI:37565"/>
    </ligand>
</feature>
<keyword evidence="4" id="KW-0460">Magnesium</keyword>
<dbReference type="SMART" id="SM00178">
    <property type="entry name" value="SAR"/>
    <property type="match status" value="1"/>
</dbReference>
<name>A0A3P3YGC3_PLABS</name>
<dbReference type="InterPro" id="IPR027417">
    <property type="entry name" value="P-loop_NTPase"/>
</dbReference>
<evidence type="ECO:0000256" key="2">
    <source>
        <dbReference type="ARBA" id="ARBA00023134"/>
    </source>
</evidence>
<dbReference type="PRINTS" id="PR00328">
    <property type="entry name" value="SAR1GTPBP"/>
</dbReference>
<dbReference type="PROSITE" id="PS51419">
    <property type="entry name" value="RAB"/>
    <property type="match status" value="1"/>
</dbReference>
<geneLocation type="mitochondrion" evidence="6"/>
<keyword evidence="1 3" id="KW-0547">Nucleotide-binding</keyword>
<dbReference type="Proteomes" id="UP000290189">
    <property type="component" value="Unassembled WGS sequence"/>
</dbReference>
<evidence type="ECO:0000256" key="4">
    <source>
        <dbReference type="PIRSR" id="PIRSR606689-2"/>
    </source>
</evidence>
<keyword evidence="6" id="KW-0496">Mitochondrion</keyword>
<feature type="binding site" evidence="3">
    <location>
        <begin position="22"/>
        <end position="29"/>
    </location>
    <ligand>
        <name>GTP</name>
        <dbReference type="ChEBI" id="CHEBI:37565"/>
    </ligand>
</feature>
<protein>
    <submittedName>
        <fullName evidence="6">Uncharacterized protein</fullName>
    </submittedName>
</protein>
<dbReference type="PROSITE" id="PS51417">
    <property type="entry name" value="ARF"/>
    <property type="match status" value="1"/>
</dbReference>
<proteinExistence type="inferred from homology"/>
<accession>A0A3P3YGC3</accession>
<dbReference type="PANTHER" id="PTHR45732:SF7">
    <property type="entry name" value="ADP-RIBOSYLATION FACTOR-LIKE PROTEIN 8"/>
    <property type="match status" value="1"/>
</dbReference>
<dbReference type="AlphaFoldDB" id="A0A3P3YGC3"/>
<dbReference type="PANTHER" id="PTHR45732">
    <property type="entry name" value="ADP-RIBOSYLATION FACTOR-LIKE PROTEIN 8"/>
    <property type="match status" value="1"/>
</dbReference>
<organism evidence="6 7">
    <name type="scientific">Plasmodiophora brassicae</name>
    <name type="common">Clubroot disease agent</name>
    <dbReference type="NCBI Taxonomy" id="37360"/>
    <lineage>
        <taxon>Eukaryota</taxon>
        <taxon>Sar</taxon>
        <taxon>Rhizaria</taxon>
        <taxon>Endomyxa</taxon>
        <taxon>Phytomyxea</taxon>
        <taxon>Plasmodiophorida</taxon>
        <taxon>Plasmodiophoridae</taxon>
        <taxon>Plasmodiophora</taxon>
    </lineage>
</organism>
<dbReference type="Gene3D" id="3.40.50.300">
    <property type="entry name" value="P-loop containing nucleotide triphosphate hydrolases"/>
    <property type="match status" value="1"/>
</dbReference>
<dbReference type="NCBIfam" id="TIGR00231">
    <property type="entry name" value="small_GTP"/>
    <property type="match status" value="1"/>
</dbReference>
<feature type="binding site" evidence="3">
    <location>
        <position position="69"/>
    </location>
    <ligand>
        <name>GTP</name>
        <dbReference type="ChEBI" id="CHEBI:37565"/>
    </ligand>
</feature>
<evidence type="ECO:0000256" key="3">
    <source>
        <dbReference type="PIRSR" id="PIRSR606689-1"/>
    </source>
</evidence>
<dbReference type="GO" id="GO:0098852">
    <property type="term" value="C:lytic vacuole membrane"/>
    <property type="evidence" value="ECO:0007669"/>
    <property type="project" value="TreeGrafter"/>
</dbReference>